<protein>
    <recommendedName>
        <fullName evidence="5">NADP-dependent oxidoreductase domain-containing protein</fullName>
    </recommendedName>
</protein>
<dbReference type="GO" id="GO:0016491">
    <property type="term" value="F:oxidoreductase activity"/>
    <property type="evidence" value="ECO:0007669"/>
    <property type="project" value="UniProtKB-KW"/>
</dbReference>
<comment type="similarity">
    <text evidence="1">Belongs to the aldo/keto reductase family.</text>
</comment>
<reference evidence="6" key="2">
    <citation type="submission" date="2018-05" db="EMBL/GenBank/DDBJ databases">
        <title>OmerRS3 (Oryza meridionalis Reference Sequence Version 3).</title>
        <authorList>
            <person name="Zhang J."/>
            <person name="Kudrna D."/>
            <person name="Lee S."/>
            <person name="Talag J."/>
            <person name="Welchert J."/>
            <person name="Wing R.A."/>
        </authorList>
    </citation>
    <scope>NUCLEOTIDE SEQUENCE [LARGE SCALE GENOMIC DNA]</scope>
    <source>
        <strain evidence="6">cv. OR44</strain>
    </source>
</reference>
<proteinExistence type="inferred from homology"/>
<dbReference type="HOGENOM" id="CLU_350003_0_0_1"/>
<evidence type="ECO:0000256" key="2">
    <source>
        <dbReference type="ARBA" id="ARBA00022857"/>
    </source>
</evidence>
<organism evidence="6">
    <name type="scientific">Oryza meridionalis</name>
    <dbReference type="NCBI Taxonomy" id="40149"/>
    <lineage>
        <taxon>Eukaryota</taxon>
        <taxon>Viridiplantae</taxon>
        <taxon>Streptophyta</taxon>
        <taxon>Embryophyta</taxon>
        <taxon>Tracheophyta</taxon>
        <taxon>Spermatophyta</taxon>
        <taxon>Magnoliopsida</taxon>
        <taxon>Liliopsida</taxon>
        <taxon>Poales</taxon>
        <taxon>Poaceae</taxon>
        <taxon>BOP clade</taxon>
        <taxon>Oryzoideae</taxon>
        <taxon>Oryzeae</taxon>
        <taxon>Oryzinae</taxon>
        <taxon>Oryza</taxon>
    </lineage>
</organism>
<dbReference type="GO" id="GO:0005737">
    <property type="term" value="C:cytoplasm"/>
    <property type="evidence" value="ECO:0007669"/>
    <property type="project" value="TreeGrafter"/>
</dbReference>
<keyword evidence="2" id="KW-0521">NADP</keyword>
<dbReference type="Gene3D" id="3.20.20.100">
    <property type="entry name" value="NADP-dependent oxidoreductase domain"/>
    <property type="match status" value="2"/>
</dbReference>
<keyword evidence="3" id="KW-0560">Oxidoreductase</keyword>
<dbReference type="Gramene" id="OMERI07G01280.1">
    <property type="protein sequence ID" value="OMERI07G01280.1"/>
    <property type="gene ID" value="OMERI07G01280"/>
</dbReference>
<dbReference type="PANTHER" id="PTHR43625:SF16">
    <property type="entry name" value="OS07G0142900 PROTEIN"/>
    <property type="match status" value="1"/>
</dbReference>
<dbReference type="InterPro" id="IPR018170">
    <property type="entry name" value="Aldo/ket_reductase_CS"/>
</dbReference>
<dbReference type="InterPro" id="IPR050791">
    <property type="entry name" value="Aldo-Keto_reductase"/>
</dbReference>
<dbReference type="InterPro" id="IPR036812">
    <property type="entry name" value="NAD(P)_OxRdtase_dom_sf"/>
</dbReference>
<reference evidence="6" key="1">
    <citation type="submission" date="2015-04" db="UniProtKB">
        <authorList>
            <consortium name="EnsemblPlants"/>
        </authorList>
    </citation>
    <scope>IDENTIFICATION</scope>
</reference>
<feature type="domain" description="NADP-dependent oxidoreductase" evidence="5">
    <location>
        <begin position="66"/>
        <end position="366"/>
    </location>
</feature>
<evidence type="ECO:0000256" key="4">
    <source>
        <dbReference type="SAM" id="MobiDB-lite"/>
    </source>
</evidence>
<dbReference type="InterPro" id="IPR023210">
    <property type="entry name" value="NADP_OxRdtase_dom"/>
</dbReference>
<dbReference type="Pfam" id="PF00248">
    <property type="entry name" value="Aldo_ket_red"/>
    <property type="match status" value="2"/>
</dbReference>
<evidence type="ECO:0000259" key="5">
    <source>
        <dbReference type="Pfam" id="PF00248"/>
    </source>
</evidence>
<feature type="compositionally biased region" description="Low complexity" evidence="4">
    <location>
        <begin position="444"/>
        <end position="459"/>
    </location>
</feature>
<dbReference type="PANTHER" id="PTHR43625">
    <property type="entry name" value="AFLATOXIN B1 ALDEHYDE REDUCTASE"/>
    <property type="match status" value="1"/>
</dbReference>
<dbReference type="AlphaFoldDB" id="A0A0E0E788"/>
<dbReference type="SUPFAM" id="SSF51430">
    <property type="entry name" value="NAD(P)-linked oxidoreductase"/>
    <property type="match status" value="2"/>
</dbReference>
<dbReference type="CDD" id="cd19093">
    <property type="entry name" value="AKR_AtPLR-like"/>
    <property type="match status" value="2"/>
</dbReference>
<dbReference type="PROSITE" id="PS00062">
    <property type="entry name" value="ALDOKETO_REDUCTASE_2"/>
    <property type="match status" value="2"/>
</dbReference>
<dbReference type="EnsemblPlants" id="OMERI07G01280.1">
    <property type="protein sequence ID" value="OMERI07G01280.1"/>
    <property type="gene ID" value="OMERI07G01280"/>
</dbReference>
<feature type="domain" description="NADP-dependent oxidoreductase" evidence="5">
    <location>
        <begin position="480"/>
        <end position="781"/>
    </location>
</feature>
<sequence>MAAAAMALQVVAGGGCCCRRPVLGPGRRRRLAAARAVASDAAAAKVSEEEGKGKVRLGGSDVAVSKLGIGAWSWGDTTYWNDSEWDDRRLQEAKAAFDTSIDNGMTFFDTAEVYGTALMGAVNSESLLGGFIKERQEKEQIDVAVATKFAALPWRFGRGSVLSALKKSLDRLGLSSVELYQLHWPGLWGNEGYLDGLADAYEQGLVKAVGVSNYNEKRLRDAYARLKKRGVPLAANQVNYSLIYRTPELNGVKAACDELGITLIAYSPIAQGVLSGKYTPEKPPTGPRANTYTPEFLTKLQPLMNRIKEIGESYGKNPTQVSLNWLTCQGNVVPIPGAKNAGQAQEFAGALGWSLTGDEVEELRSLAREIKGIKMPIEDDIPRAASGASTCLPAKHTVILATLAAVYLSSPRLVRGQTKLAPPGHSQSKPSNHRAEAEQHRRAAAAAVRPPRASGASAAAAAVEEDGKVRLGGSDVAVTKLGIGAWSWGDTTYWNEFQWDDRKLKAAKGAFDASVDCGITFFDTAEVYGAGISGAINSESLLGRFIKERQQKEQVEVAIATKFAALPWRLGRGSVISALKDSLSRLGVSSVELYQLHWPGIWGNEGYLDGLGDAYEQGLVKAVGVSNYSEKRLRDAYERLKKRGVPLASNQVNYSLIYRNPEENGVKAACDELGITLIAYSPIAQGVLTGKYTPNNPPTGPRGRIYTPEFLTKVLQPLINRIKEIGGSYEKTPTQVVLNWLICQSNVVPIPGAKNAEQAREFAGALGWSLTDQEVEELRSMAREIKPVIGFPVEKLFDYVYPGAK</sequence>
<keyword evidence="7" id="KW-1185">Reference proteome</keyword>
<evidence type="ECO:0000313" key="7">
    <source>
        <dbReference type="Proteomes" id="UP000008021"/>
    </source>
</evidence>
<evidence type="ECO:0000256" key="1">
    <source>
        <dbReference type="ARBA" id="ARBA00007905"/>
    </source>
</evidence>
<evidence type="ECO:0000313" key="6">
    <source>
        <dbReference type="EnsemblPlants" id="OMERI07G01280.1"/>
    </source>
</evidence>
<accession>A0A0E0E788</accession>
<dbReference type="eggNOG" id="KOG1575">
    <property type="taxonomic scope" value="Eukaryota"/>
</dbReference>
<feature type="region of interest" description="Disordered" evidence="4">
    <location>
        <begin position="417"/>
        <end position="459"/>
    </location>
</feature>
<dbReference type="STRING" id="40149.A0A0E0E788"/>
<evidence type="ECO:0000256" key="3">
    <source>
        <dbReference type="ARBA" id="ARBA00023002"/>
    </source>
</evidence>
<name>A0A0E0E788_9ORYZ</name>
<dbReference type="Proteomes" id="UP000008021">
    <property type="component" value="Chromosome 7"/>
</dbReference>